<dbReference type="GO" id="GO:0005886">
    <property type="term" value="C:plasma membrane"/>
    <property type="evidence" value="ECO:0007669"/>
    <property type="project" value="UniProtKB-SubCell"/>
</dbReference>
<dbReference type="PANTHER" id="PTHR30472:SF1">
    <property type="entry name" value="FE(3+) DICITRATE TRANSPORT SYSTEM PERMEASE PROTEIN FECC-RELATED"/>
    <property type="match status" value="1"/>
</dbReference>
<protein>
    <submittedName>
        <fullName evidence="10">Iron complex transport system permease protein</fullName>
    </submittedName>
</protein>
<evidence type="ECO:0000313" key="11">
    <source>
        <dbReference type="Proteomes" id="UP000198975"/>
    </source>
</evidence>
<dbReference type="FunFam" id="1.10.3470.10:FF:000001">
    <property type="entry name" value="Vitamin B12 ABC transporter permease BtuC"/>
    <property type="match status" value="1"/>
</dbReference>
<dbReference type="CDD" id="cd06550">
    <property type="entry name" value="TM_ABC_iron-siderophores_like"/>
    <property type="match status" value="1"/>
</dbReference>
<dbReference type="RefSeq" id="WP_088237068.1">
    <property type="nucleotide sequence ID" value="NZ_FMAY01000004.1"/>
</dbReference>
<keyword evidence="7 8" id="KW-0472">Membrane</keyword>
<feature type="signal peptide" evidence="9">
    <location>
        <begin position="1"/>
        <end position="22"/>
    </location>
</feature>
<feature type="transmembrane region" description="Helical" evidence="8">
    <location>
        <begin position="82"/>
        <end position="103"/>
    </location>
</feature>
<dbReference type="PANTHER" id="PTHR30472">
    <property type="entry name" value="FERRIC ENTEROBACTIN TRANSPORT SYSTEM PERMEASE PROTEIN"/>
    <property type="match status" value="1"/>
</dbReference>
<dbReference type="GO" id="GO:0022857">
    <property type="term" value="F:transmembrane transporter activity"/>
    <property type="evidence" value="ECO:0007669"/>
    <property type="project" value="InterPro"/>
</dbReference>
<dbReference type="InterPro" id="IPR000522">
    <property type="entry name" value="ABC_transptr_permease_BtuC"/>
</dbReference>
<accession>A0A1C4BCX1</accession>
<organism evidence="10 11">
    <name type="scientific">Kosakonia oryzendophytica</name>
    <dbReference type="NCBI Taxonomy" id="1005665"/>
    <lineage>
        <taxon>Bacteria</taxon>
        <taxon>Pseudomonadati</taxon>
        <taxon>Pseudomonadota</taxon>
        <taxon>Gammaproteobacteria</taxon>
        <taxon>Enterobacterales</taxon>
        <taxon>Enterobacteriaceae</taxon>
        <taxon>Kosakonia</taxon>
    </lineage>
</organism>
<feature type="transmembrane region" description="Helical" evidence="8">
    <location>
        <begin position="226"/>
        <end position="252"/>
    </location>
</feature>
<feature type="transmembrane region" description="Helical" evidence="8">
    <location>
        <begin position="187"/>
        <end position="205"/>
    </location>
</feature>
<evidence type="ECO:0000313" key="10">
    <source>
        <dbReference type="EMBL" id="SCC04592.1"/>
    </source>
</evidence>
<dbReference type="InterPro" id="IPR037294">
    <property type="entry name" value="ABC_BtuC-like"/>
</dbReference>
<sequence>MKFLLCALLLGVLALLSMMAGAGWYTPTQIAAALLHPEATRAADTIIQTSRLPRTVLAMCVGAFLAVAGALMQALTRNPLAAPGLFGVNAGAALMIVLAGTLFSIGDPWITLLLAFLGACTTGMLVWFVSNVSQGQLNPLRLVLAGVAITALCNAFTQAILVIDQQSLDTMLFWLAGSLSASDATRLYPLLLPGTGLMVIAVLFSRQMNVLNAGETIARGLGQNIARVRLIACMLVVGLAGCAVALAGNIGFVGLVVPHIVRQIFGSDLRRTLPACALLGALLLLAADITARLIIVPQEVPVGVMTALLGAPFFIMLAQRRGSHAG</sequence>
<evidence type="ECO:0000256" key="6">
    <source>
        <dbReference type="ARBA" id="ARBA00022989"/>
    </source>
</evidence>
<feature type="transmembrane region" description="Helical" evidence="8">
    <location>
        <begin position="272"/>
        <end position="295"/>
    </location>
</feature>
<keyword evidence="5 8" id="KW-0812">Transmembrane</keyword>
<comment type="similarity">
    <text evidence="2">Belongs to the binding-protein-dependent transport system permease family. FecCD subfamily.</text>
</comment>
<evidence type="ECO:0000256" key="5">
    <source>
        <dbReference type="ARBA" id="ARBA00022692"/>
    </source>
</evidence>
<dbReference type="AlphaFoldDB" id="A0A1C4BCX1"/>
<dbReference type="OrthoDB" id="9055647at2"/>
<reference evidence="11" key="1">
    <citation type="submission" date="2016-08" db="EMBL/GenBank/DDBJ databases">
        <authorList>
            <person name="Varghese N."/>
            <person name="Submissions Spin"/>
        </authorList>
    </citation>
    <scope>NUCLEOTIDE SEQUENCE [LARGE SCALE GENOMIC DNA]</scope>
    <source>
        <strain evidence="11">REICA_082</strain>
    </source>
</reference>
<evidence type="ECO:0000256" key="9">
    <source>
        <dbReference type="SAM" id="SignalP"/>
    </source>
</evidence>
<keyword evidence="3" id="KW-0813">Transport</keyword>
<dbReference type="EMBL" id="FMAY01000004">
    <property type="protein sequence ID" value="SCC04592.1"/>
    <property type="molecule type" value="Genomic_DNA"/>
</dbReference>
<keyword evidence="11" id="KW-1185">Reference proteome</keyword>
<feature type="transmembrane region" description="Helical" evidence="8">
    <location>
        <begin position="56"/>
        <end position="75"/>
    </location>
</feature>
<evidence type="ECO:0000256" key="8">
    <source>
        <dbReference type="SAM" id="Phobius"/>
    </source>
</evidence>
<keyword evidence="6 8" id="KW-1133">Transmembrane helix</keyword>
<evidence type="ECO:0000256" key="7">
    <source>
        <dbReference type="ARBA" id="ARBA00023136"/>
    </source>
</evidence>
<dbReference type="SUPFAM" id="SSF81345">
    <property type="entry name" value="ABC transporter involved in vitamin B12 uptake, BtuC"/>
    <property type="match status" value="1"/>
</dbReference>
<dbReference type="GO" id="GO:0033214">
    <property type="term" value="P:siderophore-iron import into cell"/>
    <property type="evidence" value="ECO:0007669"/>
    <property type="project" value="TreeGrafter"/>
</dbReference>
<proteinExistence type="inferred from homology"/>
<dbReference type="Proteomes" id="UP000198975">
    <property type="component" value="Unassembled WGS sequence"/>
</dbReference>
<name>A0A1C4BCX1_9ENTR</name>
<evidence type="ECO:0000256" key="4">
    <source>
        <dbReference type="ARBA" id="ARBA00022475"/>
    </source>
</evidence>
<feature type="transmembrane region" description="Helical" evidence="8">
    <location>
        <begin position="142"/>
        <end position="163"/>
    </location>
</feature>
<evidence type="ECO:0000256" key="1">
    <source>
        <dbReference type="ARBA" id="ARBA00004651"/>
    </source>
</evidence>
<feature type="transmembrane region" description="Helical" evidence="8">
    <location>
        <begin position="109"/>
        <end position="130"/>
    </location>
</feature>
<keyword evidence="4" id="KW-1003">Cell membrane</keyword>
<comment type="subcellular location">
    <subcellularLocation>
        <location evidence="1">Cell membrane</location>
        <topology evidence="1">Multi-pass membrane protein</topology>
    </subcellularLocation>
</comment>
<evidence type="ECO:0000256" key="3">
    <source>
        <dbReference type="ARBA" id="ARBA00022448"/>
    </source>
</evidence>
<feature type="transmembrane region" description="Helical" evidence="8">
    <location>
        <begin position="302"/>
        <end position="319"/>
    </location>
</feature>
<dbReference type="Gene3D" id="1.10.3470.10">
    <property type="entry name" value="ABC transporter involved in vitamin B12 uptake, BtuC"/>
    <property type="match status" value="1"/>
</dbReference>
<evidence type="ECO:0000256" key="2">
    <source>
        <dbReference type="ARBA" id="ARBA00007935"/>
    </source>
</evidence>
<feature type="chain" id="PRO_5008689244" evidence="9">
    <location>
        <begin position="23"/>
        <end position="326"/>
    </location>
</feature>
<dbReference type="Pfam" id="PF01032">
    <property type="entry name" value="FecCD"/>
    <property type="match status" value="1"/>
</dbReference>
<gene>
    <name evidence="10" type="ORF">GA0061071_104329</name>
</gene>
<keyword evidence="9" id="KW-0732">Signal</keyword>